<dbReference type="OrthoDB" id="1073168at2"/>
<reference evidence="1 2" key="1">
    <citation type="submission" date="2019-02" db="EMBL/GenBank/DDBJ databases">
        <title>Draft Genome Sequence of the Prevotella sp. BCRC 81118, Isolated from Human Feces.</title>
        <authorList>
            <person name="Huang C.-H."/>
        </authorList>
    </citation>
    <scope>NUCLEOTIDE SEQUENCE [LARGE SCALE GENOMIC DNA]</scope>
    <source>
        <strain evidence="1 2">BCRC 81118</strain>
    </source>
</reference>
<keyword evidence="2" id="KW-1185">Reference proteome</keyword>
<dbReference type="AlphaFoldDB" id="A0A4Y8VQN4"/>
<proteinExistence type="predicted"/>
<evidence type="ECO:0000313" key="1">
    <source>
        <dbReference type="EMBL" id="TFH82810.1"/>
    </source>
</evidence>
<name>A0A4Y8VQN4_9BACT</name>
<organism evidence="1 2">
    <name type="scientific">Segatella hominis</name>
    <dbReference type="NCBI Taxonomy" id="2518605"/>
    <lineage>
        <taxon>Bacteria</taxon>
        <taxon>Pseudomonadati</taxon>
        <taxon>Bacteroidota</taxon>
        <taxon>Bacteroidia</taxon>
        <taxon>Bacteroidales</taxon>
        <taxon>Prevotellaceae</taxon>
        <taxon>Segatella</taxon>
    </lineage>
</organism>
<accession>A0A4Y8VQN4</accession>
<gene>
    <name evidence="1" type="ORF">EXN75_05605</name>
</gene>
<dbReference type="Pfam" id="PF20186">
    <property type="entry name" value="DUF6549"/>
    <property type="match status" value="1"/>
</dbReference>
<protein>
    <submittedName>
        <fullName evidence="1">Uncharacterized protein</fullName>
    </submittedName>
</protein>
<evidence type="ECO:0000313" key="2">
    <source>
        <dbReference type="Proteomes" id="UP000297872"/>
    </source>
</evidence>
<dbReference type="EMBL" id="SGVY01000010">
    <property type="protein sequence ID" value="TFH82810.1"/>
    <property type="molecule type" value="Genomic_DNA"/>
</dbReference>
<dbReference type="InterPro" id="IPR046679">
    <property type="entry name" value="DUF6549"/>
</dbReference>
<dbReference type="Proteomes" id="UP000297872">
    <property type="component" value="Unassembled WGS sequence"/>
</dbReference>
<sequence>MDSVRHRQTETGKEVASVQSVTVNNTELKEQFQDLNAIVKDLGLKLKRVQQINKASSETKIKAAADLKDSIIYVDSSAYKIQAIRYSDPWVNVEGILDRKKVSLDIVSRDTLYTVLHRVPKKFLFFKFGTKCIRQEIVSSNPHTRITFARTVLLEK</sequence>
<comment type="caution">
    <text evidence="1">The sequence shown here is derived from an EMBL/GenBank/DDBJ whole genome shotgun (WGS) entry which is preliminary data.</text>
</comment>